<dbReference type="EMBL" id="JACOPN010000001">
    <property type="protein sequence ID" value="MBC5716072.1"/>
    <property type="molecule type" value="Genomic_DNA"/>
</dbReference>
<dbReference type="GO" id="GO:0022857">
    <property type="term" value="F:transmembrane transporter activity"/>
    <property type="evidence" value="ECO:0007669"/>
    <property type="project" value="TreeGrafter"/>
</dbReference>
<dbReference type="AlphaFoldDB" id="A0A8J6M455"/>
<dbReference type="GO" id="GO:0005524">
    <property type="term" value="F:ATP binding"/>
    <property type="evidence" value="ECO:0007669"/>
    <property type="project" value="UniProtKB-KW"/>
</dbReference>
<dbReference type="PROSITE" id="PS50893">
    <property type="entry name" value="ABC_TRANSPORTER_2"/>
    <property type="match status" value="1"/>
</dbReference>
<feature type="domain" description="ABC transporter" evidence="4">
    <location>
        <begin position="5"/>
        <end position="244"/>
    </location>
</feature>
<sequence length="254" mass="27866">MEEILSVRDLKRVYGRGTAATQALGGVSLSVERGEFVGIMGPSGSGKTTLLNCIATIDRPTSGSIRVGGQELTGLRGRALTRFRRERLGFIFQDCNLLDTLTAFENIALALAITRAPAKEIEGRVREMSQRLGIEDCLDKYPYQMSGGQQQRCAAARAMVTRPDLVLADEPTGALDSRAAGLLLERLESLNRDLGATILMVTHDAFTASCCRRVIFLRDGQVFTQLLRQGDRRDFFRQIMDVVAQLGGEVQNVL</sequence>
<evidence type="ECO:0000259" key="4">
    <source>
        <dbReference type="PROSITE" id="PS50893"/>
    </source>
</evidence>
<keyword evidence="6" id="KW-1185">Reference proteome</keyword>
<keyword evidence="3 5" id="KW-0067">ATP-binding</keyword>
<dbReference type="SMART" id="SM00382">
    <property type="entry name" value="AAA"/>
    <property type="match status" value="1"/>
</dbReference>
<reference evidence="5" key="1">
    <citation type="submission" date="2020-08" db="EMBL/GenBank/DDBJ databases">
        <title>Genome public.</title>
        <authorList>
            <person name="Liu C."/>
            <person name="Sun Q."/>
        </authorList>
    </citation>
    <scope>NUCLEOTIDE SEQUENCE</scope>
    <source>
        <strain evidence="5">BX5</strain>
    </source>
</reference>
<dbReference type="GO" id="GO:0005886">
    <property type="term" value="C:plasma membrane"/>
    <property type="evidence" value="ECO:0007669"/>
    <property type="project" value="TreeGrafter"/>
</dbReference>
<accession>A0A8J6M455</accession>
<evidence type="ECO:0000256" key="2">
    <source>
        <dbReference type="ARBA" id="ARBA00022741"/>
    </source>
</evidence>
<keyword evidence="2" id="KW-0547">Nucleotide-binding</keyword>
<dbReference type="Gene3D" id="3.40.50.300">
    <property type="entry name" value="P-loop containing nucleotide triphosphate hydrolases"/>
    <property type="match status" value="1"/>
</dbReference>
<gene>
    <name evidence="5" type="ORF">H8S55_01810</name>
</gene>
<name>A0A8J6M455_9FIRM</name>
<dbReference type="InterPro" id="IPR027417">
    <property type="entry name" value="P-loop_NTPase"/>
</dbReference>
<dbReference type="Proteomes" id="UP000602260">
    <property type="component" value="Unassembled WGS sequence"/>
</dbReference>
<organism evidence="5 6">
    <name type="scientific">Flintibacter faecis</name>
    <dbReference type="NCBI Taxonomy" id="2763047"/>
    <lineage>
        <taxon>Bacteria</taxon>
        <taxon>Bacillati</taxon>
        <taxon>Bacillota</taxon>
        <taxon>Clostridia</taxon>
        <taxon>Eubacteriales</taxon>
        <taxon>Flintibacter</taxon>
    </lineage>
</organism>
<dbReference type="GO" id="GO:0098796">
    <property type="term" value="C:membrane protein complex"/>
    <property type="evidence" value="ECO:0007669"/>
    <property type="project" value="UniProtKB-ARBA"/>
</dbReference>
<keyword evidence="1" id="KW-0813">Transport</keyword>
<dbReference type="FunFam" id="3.40.50.300:FF:000032">
    <property type="entry name" value="Export ABC transporter ATP-binding protein"/>
    <property type="match status" value="1"/>
</dbReference>
<dbReference type="InterPro" id="IPR003439">
    <property type="entry name" value="ABC_transporter-like_ATP-bd"/>
</dbReference>
<dbReference type="Pfam" id="PF00005">
    <property type="entry name" value="ABC_tran"/>
    <property type="match status" value="1"/>
</dbReference>
<dbReference type="RefSeq" id="WP_186877553.1">
    <property type="nucleotide sequence ID" value="NZ_JACOPN010000001.1"/>
</dbReference>
<dbReference type="GO" id="GO:0016887">
    <property type="term" value="F:ATP hydrolysis activity"/>
    <property type="evidence" value="ECO:0007669"/>
    <property type="project" value="InterPro"/>
</dbReference>
<evidence type="ECO:0000256" key="1">
    <source>
        <dbReference type="ARBA" id="ARBA00022448"/>
    </source>
</evidence>
<dbReference type="PANTHER" id="PTHR24220">
    <property type="entry name" value="IMPORT ATP-BINDING PROTEIN"/>
    <property type="match status" value="1"/>
</dbReference>
<proteinExistence type="predicted"/>
<dbReference type="InterPro" id="IPR003593">
    <property type="entry name" value="AAA+_ATPase"/>
</dbReference>
<dbReference type="CDD" id="cd03255">
    <property type="entry name" value="ABC_MJ0796_LolCDE_FtsE"/>
    <property type="match status" value="1"/>
</dbReference>
<dbReference type="PANTHER" id="PTHR24220:SF674">
    <property type="entry name" value="BACITRACIN EXPORT ATP-BINDING PROTEIN BCEA"/>
    <property type="match status" value="1"/>
</dbReference>
<protein>
    <submittedName>
        <fullName evidence="5">ABC transporter ATP-binding protein</fullName>
    </submittedName>
</protein>
<dbReference type="InterPro" id="IPR017911">
    <property type="entry name" value="MacB-like_ATP-bd"/>
</dbReference>
<evidence type="ECO:0000313" key="5">
    <source>
        <dbReference type="EMBL" id="MBC5716072.1"/>
    </source>
</evidence>
<comment type="caution">
    <text evidence="5">The sequence shown here is derived from an EMBL/GenBank/DDBJ whole genome shotgun (WGS) entry which is preliminary data.</text>
</comment>
<dbReference type="SUPFAM" id="SSF52540">
    <property type="entry name" value="P-loop containing nucleoside triphosphate hydrolases"/>
    <property type="match status" value="1"/>
</dbReference>
<evidence type="ECO:0000313" key="6">
    <source>
        <dbReference type="Proteomes" id="UP000602260"/>
    </source>
</evidence>
<dbReference type="InterPro" id="IPR015854">
    <property type="entry name" value="ABC_transpr_LolD-like"/>
</dbReference>
<evidence type="ECO:0000256" key="3">
    <source>
        <dbReference type="ARBA" id="ARBA00022840"/>
    </source>
</evidence>